<dbReference type="OrthoDB" id="3216283at2"/>
<dbReference type="SUPFAM" id="SSF51430">
    <property type="entry name" value="NAD(P)-linked oxidoreductase"/>
    <property type="match status" value="1"/>
</dbReference>
<dbReference type="STRING" id="1912961.BU204_24095"/>
<comment type="caution">
    <text evidence="3">The sequence shown here is derived from an EMBL/GenBank/DDBJ whole genome shotgun (WGS) entry which is preliminary data.</text>
</comment>
<dbReference type="Pfam" id="PF00248">
    <property type="entry name" value="Aldo_ket_red"/>
    <property type="match status" value="1"/>
</dbReference>
<keyword evidence="4" id="KW-1185">Reference proteome</keyword>
<protein>
    <submittedName>
        <fullName evidence="3">Oxidoreductase</fullName>
    </submittedName>
</protein>
<organism evidence="3 4">
    <name type="scientific">Actinophytocola xanthii</name>
    <dbReference type="NCBI Taxonomy" id="1912961"/>
    <lineage>
        <taxon>Bacteria</taxon>
        <taxon>Bacillati</taxon>
        <taxon>Actinomycetota</taxon>
        <taxon>Actinomycetes</taxon>
        <taxon>Pseudonocardiales</taxon>
        <taxon>Pseudonocardiaceae</taxon>
    </lineage>
</organism>
<dbReference type="PRINTS" id="PR00069">
    <property type="entry name" value="ALDKETRDTASE"/>
</dbReference>
<proteinExistence type="predicted"/>
<dbReference type="Proteomes" id="UP000185596">
    <property type="component" value="Unassembled WGS sequence"/>
</dbReference>
<dbReference type="GO" id="GO:0005737">
    <property type="term" value="C:cytoplasm"/>
    <property type="evidence" value="ECO:0007669"/>
    <property type="project" value="TreeGrafter"/>
</dbReference>
<dbReference type="Gene3D" id="3.20.20.100">
    <property type="entry name" value="NADP-dependent oxidoreductase domain"/>
    <property type="match status" value="1"/>
</dbReference>
<evidence type="ECO:0000259" key="2">
    <source>
        <dbReference type="Pfam" id="PF00248"/>
    </source>
</evidence>
<name>A0A1Q8CL02_9PSEU</name>
<sequence length="290" mass="31334">MNITYSIGDLTITRLGLGTMRMADRPDQRTGPTAPIWAPPTDRTELVTFLRAAVDSGVDHVDTADAYALGAGEELLAEALAPVRDRITVATKVGTSRPSPTEWVPHGRPEYLRQQIELSLRRLRTDRLDLVYLHRIDEAVPLADQLGALKQAHEEGKVRALGVSQVTADTLREVTAHVAIQAVQNSYSLGDRTFDDVVDLTAELGAAFVAFFPLAMGTVAADDPTVARIAARHGATRTQVALAWLLSRGDHVVPIPGTTSLAHLRDNLGALRLELTDTDLTDLTELSSPA</sequence>
<dbReference type="EMBL" id="MSIE01000046">
    <property type="protein sequence ID" value="OLF15032.1"/>
    <property type="molecule type" value="Genomic_DNA"/>
</dbReference>
<dbReference type="CDD" id="cd19088">
    <property type="entry name" value="AKR_AKR13B1"/>
    <property type="match status" value="1"/>
</dbReference>
<keyword evidence="1" id="KW-0560">Oxidoreductase</keyword>
<dbReference type="PANTHER" id="PTHR43625:SF40">
    <property type="entry name" value="ALDO-KETO REDUCTASE YAKC [NADP(+)]"/>
    <property type="match status" value="1"/>
</dbReference>
<dbReference type="GO" id="GO:0016491">
    <property type="term" value="F:oxidoreductase activity"/>
    <property type="evidence" value="ECO:0007669"/>
    <property type="project" value="UniProtKB-KW"/>
</dbReference>
<accession>A0A1Q8CL02</accession>
<evidence type="ECO:0000256" key="1">
    <source>
        <dbReference type="ARBA" id="ARBA00023002"/>
    </source>
</evidence>
<dbReference type="AlphaFoldDB" id="A0A1Q8CL02"/>
<feature type="domain" description="NADP-dependent oxidoreductase" evidence="2">
    <location>
        <begin position="14"/>
        <end position="286"/>
    </location>
</feature>
<dbReference type="InterPro" id="IPR023210">
    <property type="entry name" value="NADP_OxRdtase_dom"/>
</dbReference>
<evidence type="ECO:0000313" key="4">
    <source>
        <dbReference type="Proteomes" id="UP000185596"/>
    </source>
</evidence>
<dbReference type="PANTHER" id="PTHR43625">
    <property type="entry name" value="AFLATOXIN B1 ALDEHYDE REDUCTASE"/>
    <property type="match status" value="1"/>
</dbReference>
<dbReference type="InterPro" id="IPR036812">
    <property type="entry name" value="NAD(P)_OxRdtase_dom_sf"/>
</dbReference>
<gene>
    <name evidence="3" type="ORF">BU204_24095</name>
</gene>
<evidence type="ECO:0000313" key="3">
    <source>
        <dbReference type="EMBL" id="OLF15032.1"/>
    </source>
</evidence>
<reference evidence="3 4" key="1">
    <citation type="submission" date="2016-12" db="EMBL/GenBank/DDBJ databases">
        <title>The draft genome sequence of Actinophytocola sp. 11-183.</title>
        <authorList>
            <person name="Wang W."/>
            <person name="Yuan L."/>
        </authorList>
    </citation>
    <scope>NUCLEOTIDE SEQUENCE [LARGE SCALE GENOMIC DNA]</scope>
    <source>
        <strain evidence="3 4">11-183</strain>
    </source>
</reference>
<dbReference type="RefSeq" id="WP_075128061.1">
    <property type="nucleotide sequence ID" value="NZ_MSIE01000046.1"/>
</dbReference>
<dbReference type="InterPro" id="IPR050791">
    <property type="entry name" value="Aldo-Keto_reductase"/>
</dbReference>
<dbReference type="InterPro" id="IPR020471">
    <property type="entry name" value="AKR"/>
</dbReference>